<name>A0A3A9WBY0_9ACTN</name>
<dbReference type="InterPro" id="IPR036388">
    <property type="entry name" value="WH-like_DNA-bd_sf"/>
</dbReference>
<dbReference type="InterPro" id="IPR007995">
    <property type="entry name" value="DUF742"/>
</dbReference>
<proteinExistence type="predicted"/>
<dbReference type="Pfam" id="PF05331">
    <property type="entry name" value="DUF742"/>
    <property type="match status" value="1"/>
</dbReference>
<dbReference type="EMBL" id="RBDY01000005">
    <property type="protein sequence ID" value="RKN24858.1"/>
    <property type="molecule type" value="Genomic_DNA"/>
</dbReference>
<sequence length="133" mass="14637">MTTPSDDDLEPPVDPLEPEYVELVRPYVITNGRDVSDTSRFELITLVTAADDTQRKAHLDPEKRELVTLCEGGYLSVAEIAGHLKLPVGIVKVLLVDLVENGLILTRRPIPPAQLADIQVLQEVLDGLQARFG</sequence>
<protein>
    <submittedName>
        <fullName evidence="1">DUF742 domain-containing protein</fullName>
    </submittedName>
</protein>
<reference evidence="3 4" key="1">
    <citation type="submission" date="2018-09" db="EMBL/GenBank/DDBJ databases">
        <title>Streptomyces sp. nov. DS1-2, an endophytic actinomycete isolated from roots of Dendrobium scabrilingue.</title>
        <authorList>
            <person name="Kuncharoen N."/>
            <person name="Kudo T."/>
            <person name="Ohkuma M."/>
            <person name="Yuki M."/>
            <person name="Tanasupawat S."/>
        </authorList>
    </citation>
    <scope>NUCLEOTIDE SEQUENCE [LARGE SCALE GENOMIC DNA]</scope>
    <source>
        <strain evidence="1 4">AZ1-7</strain>
        <strain evidence="2 3">DS1-2</strain>
    </source>
</reference>
<evidence type="ECO:0000313" key="3">
    <source>
        <dbReference type="Proteomes" id="UP000268652"/>
    </source>
</evidence>
<dbReference type="RefSeq" id="WP_120696623.1">
    <property type="nucleotide sequence ID" value="NZ_RBDX01000005.1"/>
</dbReference>
<dbReference type="PANTHER" id="PTHR36221">
    <property type="entry name" value="DUF742 DOMAIN-CONTAINING PROTEIN"/>
    <property type="match status" value="1"/>
</dbReference>
<keyword evidence="3" id="KW-1185">Reference proteome</keyword>
<dbReference type="Proteomes" id="UP000275024">
    <property type="component" value="Unassembled WGS sequence"/>
</dbReference>
<dbReference type="InterPro" id="IPR013324">
    <property type="entry name" value="RNA_pol_sigma_r3/r4-like"/>
</dbReference>
<evidence type="ECO:0000313" key="2">
    <source>
        <dbReference type="EMBL" id="RKN24858.1"/>
    </source>
</evidence>
<accession>A0A3A9WBY0</accession>
<dbReference type="Gene3D" id="1.10.10.10">
    <property type="entry name" value="Winged helix-like DNA-binding domain superfamily/Winged helix DNA-binding domain"/>
    <property type="match status" value="1"/>
</dbReference>
<comment type="caution">
    <text evidence="1">The sequence shown here is derived from an EMBL/GenBank/DDBJ whole genome shotgun (WGS) entry which is preliminary data.</text>
</comment>
<dbReference type="AlphaFoldDB" id="A0A3A9WBY0"/>
<evidence type="ECO:0000313" key="4">
    <source>
        <dbReference type="Proteomes" id="UP000275024"/>
    </source>
</evidence>
<dbReference type="Proteomes" id="UP000268652">
    <property type="component" value="Unassembled WGS sequence"/>
</dbReference>
<dbReference type="SUPFAM" id="SSF88659">
    <property type="entry name" value="Sigma3 and sigma4 domains of RNA polymerase sigma factors"/>
    <property type="match status" value="1"/>
</dbReference>
<dbReference type="EMBL" id="RBDX01000005">
    <property type="protein sequence ID" value="RKN10598.1"/>
    <property type="molecule type" value="Genomic_DNA"/>
</dbReference>
<organism evidence="1 4">
    <name type="scientific">Streptomyces radicis</name>
    <dbReference type="NCBI Taxonomy" id="1750517"/>
    <lineage>
        <taxon>Bacteria</taxon>
        <taxon>Bacillati</taxon>
        <taxon>Actinomycetota</taxon>
        <taxon>Actinomycetes</taxon>
        <taxon>Kitasatosporales</taxon>
        <taxon>Streptomycetaceae</taxon>
        <taxon>Streptomyces</taxon>
    </lineage>
</organism>
<gene>
    <name evidence="2" type="ORF">D7318_10435</name>
    <name evidence="1" type="ORF">D7319_09255</name>
</gene>
<dbReference type="PANTHER" id="PTHR36221:SF1">
    <property type="entry name" value="DUF742 DOMAIN-CONTAINING PROTEIN"/>
    <property type="match status" value="1"/>
</dbReference>
<evidence type="ECO:0000313" key="1">
    <source>
        <dbReference type="EMBL" id="RKN10598.1"/>
    </source>
</evidence>
<dbReference type="OrthoDB" id="3534386at2"/>